<dbReference type="PANTHER" id="PTHR31987:SF1">
    <property type="entry name" value="GLUTAMINASE A"/>
    <property type="match status" value="1"/>
</dbReference>
<dbReference type="InterPro" id="IPR052743">
    <property type="entry name" value="Glutaminase_GtaA"/>
</dbReference>
<dbReference type="Gene3D" id="1.50.10.10">
    <property type="match status" value="1"/>
</dbReference>
<keyword evidence="2" id="KW-1133">Transmembrane helix</keyword>
<dbReference type="AlphaFoldDB" id="A0A2G8SQ81"/>
<feature type="region of interest" description="Disordered" evidence="1">
    <location>
        <begin position="615"/>
        <end position="635"/>
    </location>
</feature>
<dbReference type="Pfam" id="PF17168">
    <property type="entry name" value="DUF5127"/>
    <property type="match status" value="1"/>
</dbReference>
<comment type="caution">
    <text evidence="5">The sequence shown here is derived from an EMBL/GenBank/DDBJ whole genome shotgun (WGS) entry which is preliminary data.</text>
</comment>
<proteinExistence type="predicted"/>
<sequence>MTGPNPTIGWEGRIRVNGTTYLWMGKDGTGLADITNIQITPTRSIFVMQAGPMNVTITFLSPVEPDDWVKQSIPFSYLSVEAQSLDGNSYPVQVYSDITAEWASGDRTGSVVEWGNATNTGSSIYHKIQLQNPQQNVENANQAQDGTVYYAMPTTSGGLNNTATTAFGPISPKFTAFASAVDLGTIQSTASPVSWSIGYVRDPSISYTTPSGTVQQRSPYYVTQYQNAEDAVDAFTSDYSAAHDRAVALDQKIMAAAANISSQYSDLVSLATRQVMSALDFTVGTDSAGNVVPGDVKVFMKNLGTDRRVNPVEHIYAAFPMFLYLNASIGGALLQPLLEAQNGLTSQVYAAMDLGTAYPIASGSRAVLNEGVEQSGNMLVMALAHARISGNGTLLSQYYNTMKRWADYLVSNALQSDYQTIQDGSITNLANTALKGIIGVKAMAEIARALGEESDAVSYDNKSSSLFNSWLSLATSSDQSHLLGGYGDQQSWSLMYNLFADKMLALNFVPQSIVDMQTQYLDSLLATASEWGLSTDSESEPYGNAGEASHDMVLHFAYFSFPRPTRSSAWTLFTSAVVSNTTPCAWGHVFPSCPHVSQDPGEIFPVLSASAPSVSNQTISGGSTNGGQSNARVGSDSRTNTGAIAGGVIGGLALIGIVAATVIVLRKRRKNKKMDTAEVVEQTPHCPTLPPHSQHPSSDYISISTPSDMATVGFAGMGEGEMGAYESTPISLSPHLSTKARHGATPNRTHHSEFAPSESVTTSSNVGSQTGSASSRDPLWSRGATSRMDVVGLREEVEDLRRVVHEIRVERLEPPPEYAE</sequence>
<dbReference type="InterPro" id="IPR008928">
    <property type="entry name" value="6-hairpin_glycosidase_sf"/>
</dbReference>
<dbReference type="Proteomes" id="UP000230002">
    <property type="component" value="Unassembled WGS sequence"/>
</dbReference>
<feature type="domain" description="Glutaminase A N-terminal" evidence="4">
    <location>
        <begin position="42"/>
        <end position="255"/>
    </location>
</feature>
<dbReference type="GO" id="GO:0003824">
    <property type="term" value="F:catalytic activity"/>
    <property type="evidence" value="ECO:0007669"/>
    <property type="project" value="UniProtKB-ARBA"/>
</dbReference>
<dbReference type="PANTHER" id="PTHR31987">
    <property type="entry name" value="GLUTAMINASE A-RELATED"/>
    <property type="match status" value="1"/>
</dbReference>
<reference evidence="5 6" key="1">
    <citation type="journal article" date="2015" name="Sci. Rep.">
        <title>Chromosome-level genome map provides insights into diverse defense mechanisms in the medicinal fungus Ganoderma sinense.</title>
        <authorList>
            <person name="Zhu Y."/>
            <person name="Xu J."/>
            <person name="Sun C."/>
            <person name="Zhou S."/>
            <person name="Xu H."/>
            <person name="Nelson D.R."/>
            <person name="Qian J."/>
            <person name="Song J."/>
            <person name="Luo H."/>
            <person name="Xiang L."/>
            <person name="Li Y."/>
            <person name="Xu Z."/>
            <person name="Ji A."/>
            <person name="Wang L."/>
            <person name="Lu S."/>
            <person name="Hayward A."/>
            <person name="Sun W."/>
            <person name="Li X."/>
            <person name="Schwartz D.C."/>
            <person name="Wang Y."/>
            <person name="Chen S."/>
        </authorList>
    </citation>
    <scope>NUCLEOTIDE SEQUENCE [LARGE SCALE GENOMIC DNA]</scope>
    <source>
        <strain evidence="5 6">ZZ0214-1</strain>
    </source>
</reference>
<dbReference type="EMBL" id="AYKW01000002">
    <property type="protein sequence ID" value="PIL35873.1"/>
    <property type="molecule type" value="Genomic_DNA"/>
</dbReference>
<keyword evidence="6" id="KW-1185">Reference proteome</keyword>
<dbReference type="STRING" id="1077348.A0A2G8SQ81"/>
<keyword evidence="2" id="KW-0472">Membrane</keyword>
<gene>
    <name evidence="5" type="ORF">GSI_01533</name>
</gene>
<evidence type="ECO:0000259" key="4">
    <source>
        <dbReference type="Pfam" id="PF17168"/>
    </source>
</evidence>
<feature type="region of interest" description="Disordered" evidence="1">
    <location>
        <begin position="675"/>
        <end position="697"/>
    </location>
</feature>
<dbReference type="SUPFAM" id="SSF48208">
    <property type="entry name" value="Six-hairpin glycosidases"/>
    <property type="match status" value="1"/>
</dbReference>
<accession>A0A2G8SQ81</accession>
<dbReference type="InterPro" id="IPR012341">
    <property type="entry name" value="6hp_glycosidase-like_sf"/>
</dbReference>
<evidence type="ECO:0000256" key="2">
    <source>
        <dbReference type="SAM" id="Phobius"/>
    </source>
</evidence>
<evidence type="ECO:0000313" key="6">
    <source>
        <dbReference type="Proteomes" id="UP000230002"/>
    </source>
</evidence>
<evidence type="ECO:0000256" key="1">
    <source>
        <dbReference type="SAM" id="MobiDB-lite"/>
    </source>
</evidence>
<organism evidence="5 6">
    <name type="scientific">Ganoderma sinense ZZ0214-1</name>
    <dbReference type="NCBI Taxonomy" id="1077348"/>
    <lineage>
        <taxon>Eukaryota</taxon>
        <taxon>Fungi</taxon>
        <taxon>Dikarya</taxon>
        <taxon>Basidiomycota</taxon>
        <taxon>Agaricomycotina</taxon>
        <taxon>Agaricomycetes</taxon>
        <taxon>Polyporales</taxon>
        <taxon>Polyporaceae</taxon>
        <taxon>Ganoderma</taxon>
    </lineage>
</organism>
<evidence type="ECO:0000313" key="5">
    <source>
        <dbReference type="EMBL" id="PIL35873.1"/>
    </source>
</evidence>
<dbReference type="Pfam" id="PF16335">
    <property type="entry name" value="GtaA_6_Hairpin"/>
    <property type="match status" value="1"/>
</dbReference>
<dbReference type="InterPro" id="IPR032514">
    <property type="entry name" value="GtaA_central"/>
</dbReference>
<feature type="region of interest" description="Disordered" evidence="1">
    <location>
        <begin position="735"/>
        <end position="780"/>
    </location>
</feature>
<dbReference type="InterPro" id="IPR033433">
    <property type="entry name" value="GtaA_N"/>
</dbReference>
<feature type="compositionally biased region" description="Polar residues" evidence="1">
    <location>
        <begin position="758"/>
        <end position="775"/>
    </location>
</feature>
<keyword evidence="2" id="KW-0812">Transmembrane</keyword>
<name>A0A2G8SQ81_9APHY</name>
<evidence type="ECO:0008006" key="7">
    <source>
        <dbReference type="Google" id="ProtNLM"/>
    </source>
</evidence>
<protein>
    <recommendedName>
        <fullName evidence="7">DUF1793-domain-containing protein</fullName>
    </recommendedName>
</protein>
<feature type="transmembrane region" description="Helical" evidence="2">
    <location>
        <begin position="643"/>
        <end position="665"/>
    </location>
</feature>
<evidence type="ECO:0000259" key="3">
    <source>
        <dbReference type="Pfam" id="PF16335"/>
    </source>
</evidence>
<dbReference type="GO" id="GO:0005975">
    <property type="term" value="P:carbohydrate metabolic process"/>
    <property type="evidence" value="ECO:0007669"/>
    <property type="project" value="InterPro"/>
</dbReference>
<dbReference type="OrthoDB" id="3918848at2759"/>
<feature type="domain" description="Glutaminase A central" evidence="3">
    <location>
        <begin position="261"/>
        <end position="539"/>
    </location>
</feature>